<evidence type="ECO:0000313" key="3">
    <source>
        <dbReference type="Proteomes" id="UP000473571"/>
    </source>
</evidence>
<name>A0A6L3NBW1_9BURK</name>
<sequence>MTNDRHTPRPAGRDRSDSAHRRSTAQLSAGRHASTGHLSAPGARRIRLIPGHPRRAGTFLLANPIRMGMCTRAPVPRRPIFAY</sequence>
<comment type="caution">
    <text evidence="2">The sequence shown here is derived from an EMBL/GenBank/DDBJ whole genome shotgun (WGS) entry which is preliminary data.</text>
</comment>
<feature type="compositionally biased region" description="Basic and acidic residues" evidence="1">
    <location>
        <begin position="1"/>
        <end position="20"/>
    </location>
</feature>
<evidence type="ECO:0000313" key="2">
    <source>
        <dbReference type="EMBL" id="KAB0660309.1"/>
    </source>
</evidence>
<evidence type="ECO:0000256" key="1">
    <source>
        <dbReference type="SAM" id="MobiDB-lite"/>
    </source>
</evidence>
<accession>A0A6L3NBW1</accession>
<dbReference type="Proteomes" id="UP000473571">
    <property type="component" value="Unassembled WGS sequence"/>
</dbReference>
<gene>
    <name evidence="2" type="ORF">F7R13_22810</name>
</gene>
<proteinExistence type="predicted"/>
<feature type="region of interest" description="Disordered" evidence="1">
    <location>
        <begin position="1"/>
        <end position="47"/>
    </location>
</feature>
<dbReference type="AlphaFoldDB" id="A0A6L3NBW1"/>
<reference evidence="2 3" key="1">
    <citation type="submission" date="2019-09" db="EMBL/GenBank/DDBJ databases">
        <title>Draft genome sequences of 48 bacterial type strains from the CCUG.</title>
        <authorList>
            <person name="Tunovic T."/>
            <person name="Pineiro-Iglesias B."/>
            <person name="Unosson C."/>
            <person name="Inganas E."/>
            <person name="Ohlen M."/>
            <person name="Cardew S."/>
            <person name="Jensie-Markopoulos S."/>
            <person name="Salva-Serra F."/>
            <person name="Jaen-Luchoro D."/>
            <person name="Karlsson R."/>
            <person name="Svensson-Stadler L."/>
            <person name="Chun J."/>
            <person name="Moore E."/>
        </authorList>
    </citation>
    <scope>NUCLEOTIDE SEQUENCE [LARGE SCALE GENOMIC DNA]</scope>
    <source>
        <strain evidence="2 3">CCUG 65687</strain>
    </source>
</reference>
<organism evidence="2 3">
    <name type="scientific">Burkholderia territorii</name>
    <dbReference type="NCBI Taxonomy" id="1503055"/>
    <lineage>
        <taxon>Bacteria</taxon>
        <taxon>Pseudomonadati</taxon>
        <taxon>Pseudomonadota</taxon>
        <taxon>Betaproteobacteria</taxon>
        <taxon>Burkholderiales</taxon>
        <taxon>Burkholderiaceae</taxon>
        <taxon>Burkholderia</taxon>
        <taxon>Burkholderia cepacia complex</taxon>
    </lineage>
</organism>
<protein>
    <submittedName>
        <fullName evidence="2">Uncharacterized protein</fullName>
    </submittedName>
</protein>
<dbReference type="EMBL" id="VZOL01000393">
    <property type="protein sequence ID" value="KAB0660309.1"/>
    <property type="molecule type" value="Genomic_DNA"/>
</dbReference>